<feature type="transmembrane region" description="Helical" evidence="2">
    <location>
        <begin position="40"/>
        <end position="64"/>
    </location>
</feature>
<feature type="transmembrane region" description="Helical" evidence="2">
    <location>
        <begin position="76"/>
        <end position="98"/>
    </location>
</feature>
<feature type="transmembrane region" description="Helical" evidence="2">
    <location>
        <begin position="118"/>
        <end position="138"/>
    </location>
</feature>
<reference evidence="3" key="1">
    <citation type="submission" date="2023-01" db="EMBL/GenBank/DDBJ databases">
        <authorList>
            <person name="Piombo E."/>
        </authorList>
    </citation>
    <scope>NUCLEOTIDE SEQUENCE</scope>
</reference>
<organism evidence="3 4">
    <name type="scientific">Clonostachys chloroleuca</name>
    <dbReference type="NCBI Taxonomy" id="1926264"/>
    <lineage>
        <taxon>Eukaryota</taxon>
        <taxon>Fungi</taxon>
        <taxon>Dikarya</taxon>
        <taxon>Ascomycota</taxon>
        <taxon>Pezizomycotina</taxon>
        <taxon>Sordariomycetes</taxon>
        <taxon>Hypocreomycetidae</taxon>
        <taxon>Hypocreales</taxon>
        <taxon>Bionectriaceae</taxon>
        <taxon>Clonostachys</taxon>
    </lineage>
</organism>
<keyword evidence="2" id="KW-0472">Membrane</keyword>
<feature type="compositionally biased region" description="Polar residues" evidence="1">
    <location>
        <begin position="7"/>
        <end position="24"/>
    </location>
</feature>
<keyword evidence="2" id="KW-1133">Transmembrane helix</keyword>
<feature type="region of interest" description="Disordered" evidence="1">
    <location>
        <begin position="1"/>
        <end position="25"/>
    </location>
</feature>
<dbReference type="Proteomes" id="UP001160390">
    <property type="component" value="Unassembled WGS sequence"/>
</dbReference>
<keyword evidence="4" id="KW-1185">Reference proteome</keyword>
<dbReference type="EMBL" id="CABFNP030001191">
    <property type="protein sequence ID" value="CAI6091590.1"/>
    <property type="molecule type" value="Genomic_DNA"/>
</dbReference>
<sequence>MAKETSLLPTTEPKNPATGKTQSTTEKKATLLERIAKNRLSIFFTVCALSTALIPPSCAFFFWAKSIPEPYFDATLWAVHGFLISQLPMATWSIAGVLPTENKIAVFSSARYTAPSSIVRGVMVALSMASFLHWHTLFSHNPLHSRLHDASILAWCFLAVVFLPRGRWLLVAKALFHVTVAVFFISVCLKIKYETITKRNLGFMADYDDGFLV</sequence>
<evidence type="ECO:0000313" key="3">
    <source>
        <dbReference type="EMBL" id="CAI6091590.1"/>
    </source>
</evidence>
<dbReference type="AlphaFoldDB" id="A0AA35Q4U6"/>
<evidence type="ECO:0000256" key="1">
    <source>
        <dbReference type="SAM" id="MobiDB-lite"/>
    </source>
</evidence>
<accession>A0AA35Q4U6</accession>
<keyword evidence="2" id="KW-0812">Transmembrane</keyword>
<feature type="transmembrane region" description="Helical" evidence="2">
    <location>
        <begin position="174"/>
        <end position="191"/>
    </location>
</feature>
<evidence type="ECO:0000313" key="4">
    <source>
        <dbReference type="Proteomes" id="UP001160390"/>
    </source>
</evidence>
<comment type="caution">
    <text evidence="3">The sequence shown here is derived from an EMBL/GenBank/DDBJ whole genome shotgun (WGS) entry which is preliminary data.</text>
</comment>
<evidence type="ECO:0000256" key="2">
    <source>
        <dbReference type="SAM" id="Phobius"/>
    </source>
</evidence>
<gene>
    <name evidence="3" type="ORF">CCHLO57077_00014662</name>
</gene>
<proteinExistence type="predicted"/>
<protein>
    <submittedName>
        <fullName evidence="3">Uncharacterized protein</fullName>
    </submittedName>
</protein>
<name>A0AA35Q4U6_9HYPO</name>